<reference evidence="2" key="2">
    <citation type="journal article" date="2022" name="Microbiol. Resour. Announc.">
        <title>Metagenome Sequencing to Explore Phylogenomics of Terrestrial Cyanobacteria.</title>
        <authorList>
            <person name="Ward R.D."/>
            <person name="Stajich J.E."/>
            <person name="Johansen J.R."/>
            <person name="Huntemann M."/>
            <person name="Clum A."/>
            <person name="Foster B."/>
            <person name="Foster B."/>
            <person name="Roux S."/>
            <person name="Palaniappan K."/>
            <person name="Varghese N."/>
            <person name="Mukherjee S."/>
            <person name="Reddy T.B.K."/>
            <person name="Daum C."/>
            <person name="Copeland A."/>
            <person name="Chen I.A."/>
            <person name="Ivanova N.N."/>
            <person name="Kyrpides N.C."/>
            <person name="Shapiro N."/>
            <person name="Eloe-Fadrosh E.A."/>
            <person name="Pietrasiak N."/>
        </authorList>
    </citation>
    <scope>NUCLEOTIDE SEQUENCE</scope>
    <source>
        <strain evidence="2">GSE-TBD4-15B</strain>
    </source>
</reference>
<dbReference type="Pfam" id="PF03992">
    <property type="entry name" value="ABM"/>
    <property type="match status" value="1"/>
</dbReference>
<evidence type="ECO:0000313" key="2">
    <source>
        <dbReference type="EMBL" id="MBW4463915.1"/>
    </source>
</evidence>
<dbReference type="InterPro" id="IPR007138">
    <property type="entry name" value="ABM_dom"/>
</dbReference>
<accession>A0A951P7J3</accession>
<dbReference type="NCBIfam" id="TIGR03792">
    <property type="entry name" value="TIGR03792 family protein"/>
    <property type="match status" value="1"/>
</dbReference>
<comment type="caution">
    <text evidence="2">The sequence shown here is derived from an EMBL/GenBank/DDBJ whole genome shotgun (WGS) entry which is preliminary data.</text>
</comment>
<gene>
    <name evidence="2" type="ORF">KME07_00535</name>
</gene>
<evidence type="ECO:0000259" key="1">
    <source>
        <dbReference type="Pfam" id="PF03992"/>
    </source>
</evidence>
<feature type="domain" description="ABM" evidence="1">
    <location>
        <begin position="7"/>
        <end position="65"/>
    </location>
</feature>
<dbReference type="Proteomes" id="UP000707356">
    <property type="component" value="Unassembled WGS sequence"/>
</dbReference>
<protein>
    <submittedName>
        <fullName evidence="2">TIGR03792 family protein</fullName>
    </submittedName>
</protein>
<dbReference type="AlphaFoldDB" id="A0A951P7J3"/>
<organism evidence="2 3">
    <name type="scientific">Pegethrix bostrychoides GSE-TBD4-15B</name>
    <dbReference type="NCBI Taxonomy" id="2839662"/>
    <lineage>
        <taxon>Bacteria</taxon>
        <taxon>Bacillati</taxon>
        <taxon>Cyanobacteriota</taxon>
        <taxon>Cyanophyceae</taxon>
        <taxon>Oculatellales</taxon>
        <taxon>Oculatellaceae</taxon>
        <taxon>Pegethrix</taxon>
    </lineage>
</organism>
<reference evidence="2" key="1">
    <citation type="submission" date="2021-05" db="EMBL/GenBank/DDBJ databases">
        <authorList>
            <person name="Pietrasiak N."/>
            <person name="Ward R."/>
            <person name="Stajich J.E."/>
            <person name="Kurbessoian T."/>
        </authorList>
    </citation>
    <scope>NUCLEOTIDE SEQUENCE</scope>
    <source>
        <strain evidence="2">GSE-TBD4-15B</strain>
    </source>
</reference>
<dbReference type="SUPFAM" id="SSF54909">
    <property type="entry name" value="Dimeric alpha+beta barrel"/>
    <property type="match status" value="1"/>
</dbReference>
<dbReference type="EMBL" id="JAHHHV010000002">
    <property type="protein sequence ID" value="MBW4463915.1"/>
    <property type="molecule type" value="Genomic_DNA"/>
</dbReference>
<name>A0A951P7J3_9CYAN</name>
<proteinExistence type="predicted"/>
<dbReference type="Gene3D" id="3.30.70.100">
    <property type="match status" value="1"/>
</dbReference>
<dbReference type="InterPro" id="IPR022512">
    <property type="entry name" value="CHP03792"/>
</dbReference>
<sequence>MEIEWLKIEVQPELREQFVQKDAEIWTTKLASYPGFLNKEVWISPDDLSEVVLVVHWASFEQWKAIPEAELQRTEAQFNAAMGNATYKIVEALRYQVRKRTQV</sequence>
<evidence type="ECO:0000313" key="3">
    <source>
        <dbReference type="Proteomes" id="UP000707356"/>
    </source>
</evidence>
<dbReference type="InterPro" id="IPR011008">
    <property type="entry name" value="Dimeric_a/b-barrel"/>
</dbReference>